<evidence type="ECO:0000259" key="4">
    <source>
        <dbReference type="PROSITE" id="PS51000"/>
    </source>
</evidence>
<keyword evidence="3" id="KW-0804">Transcription</keyword>
<evidence type="ECO:0000256" key="3">
    <source>
        <dbReference type="ARBA" id="ARBA00023163"/>
    </source>
</evidence>
<dbReference type="PANTHER" id="PTHR38600">
    <property type="entry name" value="TRANSCRIPTIONAL REGULATORY PROTEIN"/>
    <property type="match status" value="1"/>
</dbReference>
<proteinExistence type="predicted"/>
<dbReference type="OrthoDB" id="155998at2"/>
<dbReference type="RefSeq" id="WP_106842014.1">
    <property type="nucleotide sequence ID" value="NZ_JBCNIW010000068.1"/>
</dbReference>
<dbReference type="InterPro" id="IPR001034">
    <property type="entry name" value="DeoR_HTH"/>
</dbReference>
<dbReference type="GO" id="GO:0003677">
    <property type="term" value="F:DNA binding"/>
    <property type="evidence" value="ECO:0007669"/>
    <property type="project" value="UniProtKB-KW"/>
</dbReference>
<dbReference type="CDD" id="cd00090">
    <property type="entry name" value="HTH_ARSR"/>
    <property type="match status" value="1"/>
</dbReference>
<comment type="caution">
    <text evidence="5">The sequence shown here is derived from an EMBL/GenBank/DDBJ whole genome shotgun (WGS) entry which is preliminary data.</text>
</comment>
<reference evidence="5 6" key="1">
    <citation type="submission" date="2018-03" db="EMBL/GenBank/DDBJ databases">
        <title>Brevisbacillus phylogenomics.</title>
        <authorList>
            <person name="Dunlap C."/>
        </authorList>
    </citation>
    <scope>NUCLEOTIDE SEQUENCE [LARGE SCALE GENOMIC DNA]</scope>
    <source>
        <strain evidence="5 6">NRRL NRS-1210</strain>
    </source>
</reference>
<gene>
    <name evidence="5" type="ORF">C7R93_28845</name>
</gene>
<evidence type="ECO:0000313" key="6">
    <source>
        <dbReference type="Proteomes" id="UP000240419"/>
    </source>
</evidence>
<keyword evidence="6" id="KW-1185">Reference proteome</keyword>
<dbReference type="GO" id="GO:0003700">
    <property type="term" value="F:DNA-binding transcription factor activity"/>
    <property type="evidence" value="ECO:0007669"/>
    <property type="project" value="InterPro"/>
</dbReference>
<dbReference type="AlphaFoldDB" id="A0A2P7UGZ3"/>
<dbReference type="InterPro" id="IPR036388">
    <property type="entry name" value="WH-like_DNA-bd_sf"/>
</dbReference>
<evidence type="ECO:0000256" key="1">
    <source>
        <dbReference type="ARBA" id="ARBA00023015"/>
    </source>
</evidence>
<evidence type="ECO:0000313" key="5">
    <source>
        <dbReference type="EMBL" id="PSJ86199.1"/>
    </source>
</evidence>
<sequence>MNRHAVYFQEQEKRREILELLKKRRSVNVQELSKHLGITKVAVRKHLDVLHREQYIEARIVRQRTGRPAYVYHLTNTAEQLFPRHYSDLATELVAGIQDLYGEAFVDQLFEKRMVRILQNYREVMRGQGFDERVKTLASIQNEQGYMPHLEKIRDGLYTLEEANCPVLQVAVRYRQACKCELSLFESLVDAHVERTSCIAEGQVKCRYLIKEKLNNEES</sequence>
<feature type="domain" description="HTH deoR-type" evidence="4">
    <location>
        <begin position="10"/>
        <end position="69"/>
    </location>
</feature>
<dbReference type="InterPro" id="IPR036390">
    <property type="entry name" value="WH_DNA-bd_sf"/>
</dbReference>
<dbReference type="EMBL" id="PXZM01000062">
    <property type="protein sequence ID" value="PSJ86199.1"/>
    <property type="molecule type" value="Genomic_DNA"/>
</dbReference>
<keyword evidence="2" id="KW-0238">DNA-binding</keyword>
<dbReference type="Pfam" id="PF01022">
    <property type="entry name" value="HTH_5"/>
    <property type="match status" value="1"/>
</dbReference>
<dbReference type="PANTHER" id="PTHR38600:SF1">
    <property type="entry name" value="TRANSCRIPTIONAL REGULATORY PROTEIN"/>
    <property type="match status" value="1"/>
</dbReference>
<name>A0A2P7UGZ3_9BACL</name>
<dbReference type="Gene3D" id="1.10.10.10">
    <property type="entry name" value="Winged helix-like DNA-binding domain superfamily/Winged helix DNA-binding domain"/>
    <property type="match status" value="1"/>
</dbReference>
<dbReference type="InterPro" id="IPR011991">
    <property type="entry name" value="ArsR-like_HTH"/>
</dbReference>
<evidence type="ECO:0000256" key="2">
    <source>
        <dbReference type="ARBA" id="ARBA00023125"/>
    </source>
</evidence>
<dbReference type="Proteomes" id="UP000240419">
    <property type="component" value="Unassembled WGS sequence"/>
</dbReference>
<organism evidence="5 6">
    <name type="scientific">Brevibacillus fortis</name>
    <dbReference type="NCBI Taxonomy" id="2126352"/>
    <lineage>
        <taxon>Bacteria</taxon>
        <taxon>Bacillati</taxon>
        <taxon>Bacillota</taxon>
        <taxon>Bacilli</taxon>
        <taxon>Bacillales</taxon>
        <taxon>Paenibacillaceae</taxon>
        <taxon>Brevibacillus</taxon>
    </lineage>
</organism>
<keyword evidence="1" id="KW-0805">Transcription regulation</keyword>
<dbReference type="PROSITE" id="PS51000">
    <property type="entry name" value="HTH_DEOR_2"/>
    <property type="match status" value="1"/>
</dbReference>
<accession>A0A2P7UGZ3</accession>
<dbReference type="InterPro" id="IPR001845">
    <property type="entry name" value="HTH_ArsR_DNA-bd_dom"/>
</dbReference>
<dbReference type="SUPFAM" id="SSF46785">
    <property type="entry name" value="Winged helix' DNA-binding domain"/>
    <property type="match status" value="1"/>
</dbReference>
<protein>
    <submittedName>
        <fullName evidence="5">ArsR family transcriptional regulator</fullName>
    </submittedName>
</protein>